<dbReference type="Proteomes" id="UP000095350">
    <property type="component" value="Unassembled WGS sequence"/>
</dbReference>
<evidence type="ECO:0000256" key="1">
    <source>
        <dbReference type="SAM" id="Phobius"/>
    </source>
</evidence>
<organism evidence="2 3">
    <name type="scientific">Roseburia intestinalis</name>
    <dbReference type="NCBI Taxonomy" id="166486"/>
    <lineage>
        <taxon>Bacteria</taxon>
        <taxon>Bacillati</taxon>
        <taxon>Bacillota</taxon>
        <taxon>Clostridia</taxon>
        <taxon>Lachnospirales</taxon>
        <taxon>Lachnospiraceae</taxon>
        <taxon>Roseburia</taxon>
    </lineage>
</organism>
<dbReference type="RefSeq" id="WP_172681882.1">
    <property type="nucleotide sequence ID" value="NZ_CABIYH010000008.1"/>
</dbReference>
<protein>
    <submittedName>
        <fullName evidence="2">Uncharacterized protein</fullName>
    </submittedName>
</protein>
<keyword evidence="1" id="KW-1133">Transmembrane helix</keyword>
<name>A0A173SVH5_9FIRM</name>
<evidence type="ECO:0000313" key="3">
    <source>
        <dbReference type="Proteomes" id="UP000095350"/>
    </source>
</evidence>
<accession>A0A173SVH5</accession>
<dbReference type="PaxDb" id="166486-ERS852572_01203"/>
<gene>
    <name evidence="2" type="ORF">ERS852572_01203</name>
</gene>
<dbReference type="STRING" id="166486.ERS852572_01203"/>
<feature type="transmembrane region" description="Helical" evidence="1">
    <location>
        <begin position="12"/>
        <end position="32"/>
    </location>
</feature>
<evidence type="ECO:0000313" key="2">
    <source>
        <dbReference type="EMBL" id="CUM94684.1"/>
    </source>
</evidence>
<dbReference type="AlphaFoldDB" id="A0A173SVH5"/>
<dbReference type="EMBL" id="CYXZ01000008">
    <property type="protein sequence ID" value="CUM94684.1"/>
    <property type="molecule type" value="Genomic_DNA"/>
</dbReference>
<keyword evidence="1" id="KW-0812">Transmembrane</keyword>
<reference evidence="2 3" key="1">
    <citation type="submission" date="2015-09" db="EMBL/GenBank/DDBJ databases">
        <authorList>
            <consortium name="Pathogen Informatics"/>
        </authorList>
    </citation>
    <scope>NUCLEOTIDE SEQUENCE [LARGE SCALE GENOMIC DNA]</scope>
    <source>
        <strain evidence="2 3">2789STDY5834960</strain>
    </source>
</reference>
<sequence length="46" mass="4879">MEEIVKELGGSIQAGAVSVIALAMAYGVYAGYFKQMIETFFNGLCG</sequence>
<proteinExistence type="predicted"/>
<keyword evidence="1" id="KW-0472">Membrane</keyword>